<sequence length="66" mass="7544">MMTEGPHPVFLPWPAEKVMLPSLAITSTPLIPPKSKNFCQAHARQRDWHMAKFDETTHRGGTEMQE</sequence>
<comment type="caution">
    <text evidence="1">The sequence shown here is derived from an EMBL/GenBank/DDBJ whole genome shotgun (WGS) entry which is preliminary data.</text>
</comment>
<protein>
    <submittedName>
        <fullName evidence="1">Uncharacterized protein</fullName>
    </submittedName>
</protein>
<gene>
    <name evidence="1" type="ORF">Pmani_033825</name>
</gene>
<dbReference type="EMBL" id="JAWZYT010004537">
    <property type="protein sequence ID" value="KAK4293479.1"/>
    <property type="molecule type" value="Genomic_DNA"/>
</dbReference>
<evidence type="ECO:0000313" key="2">
    <source>
        <dbReference type="Proteomes" id="UP001292094"/>
    </source>
</evidence>
<accession>A0AAE1TS83</accession>
<organism evidence="1 2">
    <name type="scientific">Petrolisthes manimaculis</name>
    <dbReference type="NCBI Taxonomy" id="1843537"/>
    <lineage>
        <taxon>Eukaryota</taxon>
        <taxon>Metazoa</taxon>
        <taxon>Ecdysozoa</taxon>
        <taxon>Arthropoda</taxon>
        <taxon>Crustacea</taxon>
        <taxon>Multicrustacea</taxon>
        <taxon>Malacostraca</taxon>
        <taxon>Eumalacostraca</taxon>
        <taxon>Eucarida</taxon>
        <taxon>Decapoda</taxon>
        <taxon>Pleocyemata</taxon>
        <taxon>Anomura</taxon>
        <taxon>Galatheoidea</taxon>
        <taxon>Porcellanidae</taxon>
        <taxon>Petrolisthes</taxon>
    </lineage>
</organism>
<name>A0AAE1TS83_9EUCA</name>
<reference evidence="1" key="1">
    <citation type="submission" date="2023-11" db="EMBL/GenBank/DDBJ databases">
        <title>Genome assemblies of two species of porcelain crab, Petrolisthes cinctipes and Petrolisthes manimaculis (Anomura: Porcellanidae).</title>
        <authorList>
            <person name="Angst P."/>
        </authorList>
    </citation>
    <scope>NUCLEOTIDE SEQUENCE</scope>
    <source>
        <strain evidence="1">PB745_02</strain>
        <tissue evidence="1">Gill</tissue>
    </source>
</reference>
<proteinExistence type="predicted"/>
<evidence type="ECO:0000313" key="1">
    <source>
        <dbReference type="EMBL" id="KAK4293479.1"/>
    </source>
</evidence>
<dbReference type="AlphaFoldDB" id="A0AAE1TS83"/>
<keyword evidence="2" id="KW-1185">Reference proteome</keyword>
<dbReference type="Proteomes" id="UP001292094">
    <property type="component" value="Unassembled WGS sequence"/>
</dbReference>